<evidence type="ECO:0000256" key="1">
    <source>
        <dbReference type="SAM" id="Coils"/>
    </source>
</evidence>
<feature type="region of interest" description="Disordered" evidence="2">
    <location>
        <begin position="449"/>
        <end position="718"/>
    </location>
</feature>
<evidence type="ECO:0000313" key="4">
    <source>
        <dbReference type="Proteomes" id="UP000182658"/>
    </source>
</evidence>
<protein>
    <recommendedName>
        <fullName evidence="5">Carboxylesterase family protein</fullName>
    </recommendedName>
</protein>
<accession>A0A1J7JIR7</accession>
<dbReference type="Proteomes" id="UP000182658">
    <property type="component" value="Unassembled WGS sequence"/>
</dbReference>
<feature type="coiled-coil region" evidence="1">
    <location>
        <begin position="414"/>
        <end position="441"/>
    </location>
</feature>
<feature type="compositionally biased region" description="Polar residues" evidence="2">
    <location>
        <begin position="472"/>
        <end position="485"/>
    </location>
</feature>
<dbReference type="AlphaFoldDB" id="A0A1J7JIR7"/>
<keyword evidence="4" id="KW-1185">Reference proteome</keyword>
<feature type="region of interest" description="Disordered" evidence="2">
    <location>
        <begin position="334"/>
        <end position="355"/>
    </location>
</feature>
<proteinExistence type="predicted"/>
<keyword evidence="1" id="KW-0175">Coiled coil</keyword>
<reference evidence="3 4" key="1">
    <citation type="submission" date="2016-10" db="EMBL/GenBank/DDBJ databases">
        <title>Draft genome sequence of Coniochaeta ligniaria NRRL30616, a lignocellulolytic fungus for bioabatement of inhibitors in plant biomass hydrolysates.</title>
        <authorList>
            <consortium name="DOE Joint Genome Institute"/>
            <person name="Jimenez D.J."/>
            <person name="Hector R.E."/>
            <person name="Riley R."/>
            <person name="Sun H."/>
            <person name="Grigoriev I.V."/>
            <person name="Van Elsas J.D."/>
            <person name="Nichols N.N."/>
        </authorList>
    </citation>
    <scope>NUCLEOTIDE SEQUENCE [LARGE SCALE GENOMIC DNA]</scope>
    <source>
        <strain evidence="3 4">NRRL 30616</strain>
    </source>
</reference>
<dbReference type="STRING" id="1408157.A0A1J7JIR7"/>
<sequence length="718" mass="77243">MATLGTPFKRSHAGDLNIFDVLDDCDDTANSSPIAIVSQQPAPVLSEIAANNGLCRVSPDDLALQLEDFHIVTPAKINKTRGLKPRPTIDQSTFDFPTEEQENSKLVREGGGPAPSETAPEAPEESFTQNFLAVRNNDSLPSDSTQLAKHQAGEFEFVLSLPALTTTAGQTATNDTSSTETPEAGQEIATVQFGCNLVRADGTSDLARRNVSDLGNTYTLLVTPIEGDEKTASKIADPVAEQVDDMATAAVTKVAEIPTLPQAETTVNNGEPSPRTRIESLLGIGEPSKSAVLAQVTEIPVAQIPAAESPLLPQETDKPESNERMQGAISITTGEVSSDHGMEPGNNSDHGSRRVSDVSASQPFVQHDNHSGYHLGAIRKHSSRRTSEVLSDDKDDVIDEIMSLPPAPSPSSRIEDSVEALDKLEEQFEALNEVERALSVEAARVPLTSTKPGTAKTAIKRTEPGPAKPATKSATSAVRSKTVGRSASVRHSIAVPPSKQTEQNSATQAAASKRLSVISRPASLAPPKPLVRSSKPPTTSTFELPGEAVAQRLKEKRLARLSMSMPASAQTPGRTSSPTKAKTATSTKPPTRPNFELPGEAISRRKREEREAKLKAEQEEERKRREFKARPVRASLAPGGTTLSAEEMQQQKLRGKEIFKRESSFVSEKERERRSREEAARKAREDAAERSRKSGREWAEKQKARKMAAVGGSPAFAA</sequence>
<gene>
    <name evidence="3" type="ORF">CONLIGDRAFT_435264</name>
</gene>
<dbReference type="InParanoid" id="A0A1J7JIR7"/>
<feature type="compositionally biased region" description="Polar residues" evidence="2">
    <location>
        <begin position="641"/>
        <end position="652"/>
    </location>
</feature>
<dbReference type="EMBL" id="KV875099">
    <property type="protein sequence ID" value="OIW27514.1"/>
    <property type="molecule type" value="Genomic_DNA"/>
</dbReference>
<feature type="compositionally biased region" description="Basic and acidic residues" evidence="2">
    <location>
        <begin position="654"/>
        <end position="702"/>
    </location>
</feature>
<feature type="compositionally biased region" description="Polar residues" evidence="2">
    <location>
        <begin position="498"/>
        <end position="510"/>
    </location>
</feature>
<organism evidence="3 4">
    <name type="scientific">Coniochaeta ligniaria NRRL 30616</name>
    <dbReference type="NCBI Taxonomy" id="1408157"/>
    <lineage>
        <taxon>Eukaryota</taxon>
        <taxon>Fungi</taxon>
        <taxon>Dikarya</taxon>
        <taxon>Ascomycota</taxon>
        <taxon>Pezizomycotina</taxon>
        <taxon>Sordariomycetes</taxon>
        <taxon>Sordariomycetidae</taxon>
        <taxon>Coniochaetales</taxon>
        <taxon>Coniochaetaceae</taxon>
        <taxon>Coniochaeta</taxon>
    </lineage>
</organism>
<evidence type="ECO:0008006" key="5">
    <source>
        <dbReference type="Google" id="ProtNLM"/>
    </source>
</evidence>
<feature type="compositionally biased region" description="Low complexity" evidence="2">
    <location>
        <begin position="575"/>
        <end position="589"/>
    </location>
</feature>
<dbReference type="OrthoDB" id="3946796at2759"/>
<evidence type="ECO:0000256" key="2">
    <source>
        <dbReference type="SAM" id="MobiDB-lite"/>
    </source>
</evidence>
<feature type="region of interest" description="Disordered" evidence="2">
    <location>
        <begin position="82"/>
        <end position="126"/>
    </location>
</feature>
<feature type="compositionally biased region" description="Polar residues" evidence="2">
    <location>
        <begin position="565"/>
        <end position="574"/>
    </location>
</feature>
<evidence type="ECO:0000313" key="3">
    <source>
        <dbReference type="EMBL" id="OIW27514.1"/>
    </source>
</evidence>
<feature type="compositionally biased region" description="Basic and acidic residues" evidence="2">
    <location>
        <begin position="602"/>
        <end position="624"/>
    </location>
</feature>
<name>A0A1J7JIR7_9PEZI</name>